<comment type="caution">
    <text evidence="1">The sequence shown here is derived from an EMBL/GenBank/DDBJ whole genome shotgun (WGS) entry which is preliminary data.</text>
</comment>
<gene>
    <name evidence="1" type="ORF">FSUBG_8029</name>
</gene>
<dbReference type="Proteomes" id="UP000547976">
    <property type="component" value="Unassembled WGS sequence"/>
</dbReference>
<sequence length="260" mass="28754">MTTISFELVTPPIPFDKASMPSTNTRIATCSSEPQARHTRRPHYAWRPPSATLSYLPFNSPPAQVLTISDLALPESYELDQLVFSQLSKLPVGTPCPSSRCAVAHQFPDASSQPGCDSPQQKYRHFNFSRYVSASHVARAFRHRFLTRPASPDDSVNRTFDSLTFPRMYPCAFSAFHNATISPSQSRLSSNDFMFFLSPSLSLLSFFALSLCSFCTSLRAKSEQGNLNASEGAEVDGEIVNVVLTLLARRIAADNSSLCW</sequence>
<organism evidence="1 2">
    <name type="scientific">Gibberella subglutinans</name>
    <name type="common">Fusarium subglutinans</name>
    <dbReference type="NCBI Taxonomy" id="42677"/>
    <lineage>
        <taxon>Eukaryota</taxon>
        <taxon>Fungi</taxon>
        <taxon>Dikarya</taxon>
        <taxon>Ascomycota</taxon>
        <taxon>Pezizomycotina</taxon>
        <taxon>Sordariomycetes</taxon>
        <taxon>Hypocreomycetidae</taxon>
        <taxon>Hypocreales</taxon>
        <taxon>Nectriaceae</taxon>
        <taxon>Fusarium</taxon>
        <taxon>Fusarium fujikuroi species complex</taxon>
    </lineage>
</organism>
<name>A0A8H5PS65_GIBSU</name>
<reference evidence="1 2" key="1">
    <citation type="submission" date="2020-05" db="EMBL/GenBank/DDBJ databases">
        <title>Identification and distribution of gene clusters putatively required for synthesis of sphingolipid metabolism inhibitors in phylogenetically diverse species of the filamentous fungus Fusarium.</title>
        <authorList>
            <person name="Kim H.-S."/>
            <person name="Busman M."/>
            <person name="Brown D.W."/>
            <person name="Divon H."/>
            <person name="Uhlig S."/>
            <person name="Proctor R.H."/>
        </authorList>
    </citation>
    <scope>NUCLEOTIDE SEQUENCE [LARGE SCALE GENOMIC DNA]</scope>
    <source>
        <strain evidence="1 2">NRRL 66333</strain>
    </source>
</reference>
<dbReference type="RefSeq" id="XP_036536433.1">
    <property type="nucleotide sequence ID" value="XM_036686396.1"/>
</dbReference>
<keyword evidence="2" id="KW-1185">Reference proteome</keyword>
<proteinExistence type="predicted"/>
<accession>A0A8H5PS65</accession>
<protein>
    <submittedName>
        <fullName evidence="1">Uncharacterized protein</fullName>
    </submittedName>
</protein>
<dbReference type="EMBL" id="JAAOAV010000107">
    <property type="protein sequence ID" value="KAF5601664.1"/>
    <property type="molecule type" value="Genomic_DNA"/>
</dbReference>
<dbReference type="GeneID" id="59321114"/>
<evidence type="ECO:0000313" key="1">
    <source>
        <dbReference type="EMBL" id="KAF5601664.1"/>
    </source>
</evidence>
<dbReference type="AlphaFoldDB" id="A0A8H5PS65"/>
<evidence type="ECO:0000313" key="2">
    <source>
        <dbReference type="Proteomes" id="UP000547976"/>
    </source>
</evidence>